<sequence>MAPPSFLLRRLYSLPQHLFTCSGSRSLLDDDGDNVYDDVDVCIAKERESIGLLWRKKGSVCYIKENNVKFGSFLFTLEHDSEWVPASIPHDWSSRRYIP</sequence>
<comment type="caution">
    <text evidence="1">The sequence shown here is derived from an EMBL/GenBank/DDBJ whole genome shotgun (WGS) entry which is preliminary data.</text>
</comment>
<dbReference type="AlphaFoldDB" id="A0AAN9JKI2"/>
<evidence type="ECO:0000313" key="1">
    <source>
        <dbReference type="EMBL" id="KAK7300822.1"/>
    </source>
</evidence>
<keyword evidence="2" id="KW-1185">Reference proteome</keyword>
<protein>
    <submittedName>
        <fullName evidence="1">Uncharacterized protein</fullName>
    </submittedName>
</protein>
<dbReference type="EMBL" id="JAYKXN010000003">
    <property type="protein sequence ID" value="KAK7300822.1"/>
    <property type="molecule type" value="Genomic_DNA"/>
</dbReference>
<dbReference type="Proteomes" id="UP001359559">
    <property type="component" value="Unassembled WGS sequence"/>
</dbReference>
<accession>A0AAN9JKI2</accession>
<organism evidence="1 2">
    <name type="scientific">Clitoria ternatea</name>
    <name type="common">Butterfly pea</name>
    <dbReference type="NCBI Taxonomy" id="43366"/>
    <lineage>
        <taxon>Eukaryota</taxon>
        <taxon>Viridiplantae</taxon>
        <taxon>Streptophyta</taxon>
        <taxon>Embryophyta</taxon>
        <taxon>Tracheophyta</taxon>
        <taxon>Spermatophyta</taxon>
        <taxon>Magnoliopsida</taxon>
        <taxon>eudicotyledons</taxon>
        <taxon>Gunneridae</taxon>
        <taxon>Pentapetalae</taxon>
        <taxon>rosids</taxon>
        <taxon>fabids</taxon>
        <taxon>Fabales</taxon>
        <taxon>Fabaceae</taxon>
        <taxon>Papilionoideae</taxon>
        <taxon>50 kb inversion clade</taxon>
        <taxon>NPAAA clade</taxon>
        <taxon>indigoferoid/millettioid clade</taxon>
        <taxon>Phaseoleae</taxon>
        <taxon>Clitoria</taxon>
    </lineage>
</organism>
<reference evidence="1 2" key="1">
    <citation type="submission" date="2024-01" db="EMBL/GenBank/DDBJ databases">
        <title>The genomes of 5 underutilized Papilionoideae crops provide insights into root nodulation and disease resistance.</title>
        <authorList>
            <person name="Yuan L."/>
        </authorList>
    </citation>
    <scope>NUCLEOTIDE SEQUENCE [LARGE SCALE GENOMIC DNA]</scope>
    <source>
        <strain evidence="1">LY-2023</strain>
        <tissue evidence="1">Leaf</tissue>
    </source>
</reference>
<evidence type="ECO:0000313" key="2">
    <source>
        <dbReference type="Proteomes" id="UP001359559"/>
    </source>
</evidence>
<name>A0AAN9JKI2_CLITE</name>
<proteinExistence type="predicted"/>
<gene>
    <name evidence="1" type="ORF">RJT34_11673</name>
</gene>